<gene>
    <name evidence="1" type="ORF">BES34_020415</name>
</gene>
<organism evidence="1 2">
    <name type="scientific">Leptospira inadai serovar Lyme</name>
    <dbReference type="NCBI Taxonomy" id="293084"/>
    <lineage>
        <taxon>Bacteria</taxon>
        <taxon>Pseudomonadati</taxon>
        <taxon>Spirochaetota</taxon>
        <taxon>Spirochaetia</taxon>
        <taxon>Leptospirales</taxon>
        <taxon>Leptospiraceae</taxon>
        <taxon>Leptospira</taxon>
    </lineage>
</organism>
<dbReference type="InterPro" id="IPR002808">
    <property type="entry name" value="AdoCbi_amidolase"/>
</dbReference>
<sequence length="229" mass="24941">MKTPGLEQSITRTDGIWLDIDLQAMHLALSWTVLGGGWTRIRHATWLRVSNNDLPPGVNPAEYYQTRLTETGRDINSLGFLTSASLFDYTERICGNEDLWVRCIATVGLGNAVRVGELPLFHQNYGTVNLLVQTSVSLNLPASIEAISIATEARTLAILEENIPSLSGFQTATGTGTDCIGIVSPESDDCHTYAGKHTDIGYLIGSSVHQAVQAGIRKWKPTKTSLDKK</sequence>
<dbReference type="RefSeq" id="WP_010417297.1">
    <property type="nucleotide sequence ID" value="NZ_MCRM02000037.1"/>
</dbReference>
<comment type="caution">
    <text evidence="1">The sequence shown here is derived from an EMBL/GenBank/DDBJ whole genome shotgun (WGS) entry which is preliminary data.</text>
</comment>
<evidence type="ECO:0000313" key="1">
    <source>
        <dbReference type="EMBL" id="PNV71930.1"/>
    </source>
</evidence>
<dbReference type="PANTHER" id="PTHR35336">
    <property type="entry name" value="ADENOSYLCOBINAMIDE AMIDOHYDROLASE"/>
    <property type="match status" value="1"/>
</dbReference>
<accession>A0ABX4YD21</accession>
<dbReference type="PANTHER" id="PTHR35336:SF5">
    <property type="entry name" value="ADENOSYLCOBINAMIDE AMIDOHYDROLASE"/>
    <property type="match status" value="1"/>
</dbReference>
<evidence type="ECO:0000313" key="2">
    <source>
        <dbReference type="Proteomes" id="UP000094669"/>
    </source>
</evidence>
<dbReference type="Pfam" id="PF01955">
    <property type="entry name" value="CbiZ"/>
    <property type="match status" value="1"/>
</dbReference>
<protein>
    <submittedName>
        <fullName evidence="1">Cobalamin biosynthesis protein</fullName>
    </submittedName>
</protein>
<reference evidence="1" key="1">
    <citation type="submission" date="2018-01" db="EMBL/GenBank/DDBJ databases">
        <title>Genomic characterization of Leptospira inadai serogroup Lyme isolated from captured rat in Brazil and comparative analysis with human reference strain.</title>
        <authorList>
            <person name="Moreno L.Z."/>
            <person name="Loureiro A.P."/>
            <person name="Miraglia F."/>
            <person name="Kremer F.S."/>
            <person name="Eslabao M.R."/>
            <person name="Dellagostin O.A."/>
            <person name="Lilenbaum W."/>
            <person name="Moreno A.M."/>
        </authorList>
    </citation>
    <scope>NUCLEOTIDE SEQUENCE [LARGE SCALE GENOMIC DNA]</scope>
    <source>
        <strain evidence="1">M34/99</strain>
    </source>
</reference>
<dbReference type="Proteomes" id="UP000094669">
    <property type="component" value="Unassembled WGS sequence"/>
</dbReference>
<name>A0ABX4YD21_9LEPT</name>
<dbReference type="EMBL" id="MCRM02000037">
    <property type="protein sequence ID" value="PNV71930.1"/>
    <property type="molecule type" value="Genomic_DNA"/>
</dbReference>
<keyword evidence="2" id="KW-1185">Reference proteome</keyword>
<dbReference type="InterPro" id="IPR052209">
    <property type="entry name" value="CbiZ"/>
</dbReference>
<proteinExistence type="predicted"/>